<dbReference type="Pfam" id="PF02498">
    <property type="entry name" value="Bro-N"/>
    <property type="match status" value="1"/>
</dbReference>
<dbReference type="SMART" id="SM01040">
    <property type="entry name" value="Bro-N"/>
    <property type="match status" value="1"/>
</dbReference>
<organism evidence="2 3">
    <name type="scientific">Cupriavidus basilensis</name>
    <dbReference type="NCBI Taxonomy" id="68895"/>
    <lineage>
        <taxon>Bacteria</taxon>
        <taxon>Pseudomonadati</taxon>
        <taxon>Pseudomonadota</taxon>
        <taxon>Betaproteobacteria</taxon>
        <taxon>Burkholderiales</taxon>
        <taxon>Burkholderiaceae</taxon>
        <taxon>Cupriavidus</taxon>
    </lineage>
</organism>
<evidence type="ECO:0000313" key="3">
    <source>
        <dbReference type="Proteomes" id="UP001216674"/>
    </source>
</evidence>
<name>A0ABT6AW12_9BURK</name>
<gene>
    <name evidence="2" type="ORF">P3W85_28195</name>
</gene>
<dbReference type="PROSITE" id="PS51750">
    <property type="entry name" value="BRO_N"/>
    <property type="match status" value="1"/>
</dbReference>
<feature type="domain" description="Bro-N" evidence="1">
    <location>
        <begin position="17"/>
        <end position="122"/>
    </location>
</feature>
<reference evidence="2 3" key="1">
    <citation type="submission" date="2023-03" db="EMBL/GenBank/DDBJ databases">
        <title>Draft assemblies of triclosan tolerant bacteria isolated from returned activated sludge.</title>
        <authorList>
            <person name="Van Hamelsveld S."/>
        </authorList>
    </citation>
    <scope>NUCLEOTIDE SEQUENCE [LARGE SCALE GENOMIC DNA]</scope>
    <source>
        <strain evidence="2 3">GW210010_S58</strain>
    </source>
</reference>
<dbReference type="InterPro" id="IPR003497">
    <property type="entry name" value="BRO_N_domain"/>
</dbReference>
<evidence type="ECO:0000313" key="2">
    <source>
        <dbReference type="EMBL" id="MDF3836807.1"/>
    </source>
</evidence>
<keyword evidence="3" id="KW-1185">Reference proteome</keyword>
<evidence type="ECO:0000259" key="1">
    <source>
        <dbReference type="PROSITE" id="PS51750"/>
    </source>
</evidence>
<dbReference type="RefSeq" id="WP_276267166.1">
    <property type="nucleotide sequence ID" value="NZ_JARJLM010000464.1"/>
</dbReference>
<dbReference type="PANTHER" id="PTHR36180">
    <property type="entry name" value="DNA-BINDING PROTEIN-RELATED-RELATED"/>
    <property type="match status" value="1"/>
</dbReference>
<dbReference type="EMBL" id="JARJLM010000464">
    <property type="protein sequence ID" value="MDF3836807.1"/>
    <property type="molecule type" value="Genomic_DNA"/>
</dbReference>
<accession>A0ABT6AW12</accession>
<sequence>MYGEVFGTMADRRPPSQDIVQFTYQEQAVRALIDKDGQSWFCVTDLCGVLGYNNSMSAVEKLCEDAEGRAKFDTPTSSGVQSLAYISEANLYMLICGSKLAAVKSFRVWITREVLPALRSREVCTPEVQTRAFSHVSTKALEEACRTVAKLPEVNRILAYDIQRLHLKLVEKDFRISALEAERGRRETTVRIRLAALHHAAMLHARGRGYADIAHLLGTDLDLAQRMVVTWETLSELNLVPALQQATLP</sequence>
<protein>
    <submittedName>
        <fullName evidence="2">Bro-N domain-containing protein</fullName>
    </submittedName>
</protein>
<comment type="caution">
    <text evidence="2">The sequence shown here is derived from an EMBL/GenBank/DDBJ whole genome shotgun (WGS) entry which is preliminary data.</text>
</comment>
<dbReference type="PANTHER" id="PTHR36180:SF2">
    <property type="entry name" value="BRO FAMILY PROTEIN"/>
    <property type="match status" value="1"/>
</dbReference>
<proteinExistence type="predicted"/>
<dbReference type="Proteomes" id="UP001216674">
    <property type="component" value="Unassembled WGS sequence"/>
</dbReference>